<dbReference type="STRING" id="1176587.A8C56_02060"/>
<protein>
    <submittedName>
        <fullName evidence="2">Uncharacterized protein</fullName>
    </submittedName>
</protein>
<dbReference type="EMBL" id="CP015772">
    <property type="protein sequence ID" value="ANH79920.1"/>
    <property type="molecule type" value="Genomic_DNA"/>
</dbReference>
<sequence length="131" mass="15453">MLFLKYFFFRIYMFYNARWPDKDPDTYAFSLTALFTLLLILGIILNLNNILNIPIININSKYKLLYLLGGIVACLPIYNYLITNDRYKSFCNINYYKNTIFQSTGFGTFFCWGYAMLPVILIIISAIMQKR</sequence>
<name>A0A1A9HZM3_9BACT</name>
<dbReference type="AlphaFoldDB" id="A0A1A9HZM3"/>
<feature type="transmembrane region" description="Helical" evidence="1">
    <location>
        <begin position="106"/>
        <end position="128"/>
    </location>
</feature>
<keyword evidence="1" id="KW-0812">Transmembrane</keyword>
<evidence type="ECO:0000313" key="2">
    <source>
        <dbReference type="EMBL" id="ANH79920.1"/>
    </source>
</evidence>
<accession>A0A1A9HZM3</accession>
<keyword evidence="1" id="KW-1133">Transmembrane helix</keyword>
<gene>
    <name evidence="2" type="ORF">A8C56_02060</name>
</gene>
<proteinExistence type="predicted"/>
<organism evidence="2 3">
    <name type="scientific">Niabella ginsenosidivorans</name>
    <dbReference type="NCBI Taxonomy" id="1176587"/>
    <lineage>
        <taxon>Bacteria</taxon>
        <taxon>Pseudomonadati</taxon>
        <taxon>Bacteroidota</taxon>
        <taxon>Chitinophagia</taxon>
        <taxon>Chitinophagales</taxon>
        <taxon>Chitinophagaceae</taxon>
        <taxon>Niabella</taxon>
    </lineage>
</organism>
<keyword evidence="3" id="KW-1185">Reference proteome</keyword>
<reference evidence="2 3" key="1">
    <citation type="submission" date="2016-05" db="EMBL/GenBank/DDBJ databases">
        <title>Niabella ginsenosidivorans BS26 whole genome sequencing.</title>
        <authorList>
            <person name="Im W.T."/>
            <person name="Siddiqi M.Z."/>
        </authorList>
    </citation>
    <scope>NUCLEOTIDE SEQUENCE [LARGE SCALE GENOMIC DNA]</scope>
    <source>
        <strain evidence="2 3">BS26</strain>
    </source>
</reference>
<dbReference type="Proteomes" id="UP000077667">
    <property type="component" value="Chromosome"/>
</dbReference>
<dbReference type="KEGG" id="nia:A8C56_02060"/>
<keyword evidence="1" id="KW-0472">Membrane</keyword>
<evidence type="ECO:0000313" key="3">
    <source>
        <dbReference type="Proteomes" id="UP000077667"/>
    </source>
</evidence>
<feature type="transmembrane region" description="Helical" evidence="1">
    <location>
        <begin position="27"/>
        <end position="51"/>
    </location>
</feature>
<evidence type="ECO:0000256" key="1">
    <source>
        <dbReference type="SAM" id="Phobius"/>
    </source>
</evidence>
<feature type="transmembrane region" description="Helical" evidence="1">
    <location>
        <begin position="63"/>
        <end position="82"/>
    </location>
</feature>